<feature type="compositionally biased region" description="Polar residues" evidence="1">
    <location>
        <begin position="486"/>
        <end position="497"/>
    </location>
</feature>
<feature type="transmembrane region" description="Helical" evidence="2">
    <location>
        <begin position="1031"/>
        <end position="1050"/>
    </location>
</feature>
<name>A0AAN7TPH5_9PEZI</name>
<comment type="caution">
    <text evidence="4">The sequence shown here is derived from an EMBL/GenBank/DDBJ whole genome shotgun (WGS) entry which is preliminary data.</text>
</comment>
<feature type="compositionally biased region" description="Low complexity" evidence="1">
    <location>
        <begin position="28"/>
        <end position="49"/>
    </location>
</feature>
<keyword evidence="2" id="KW-0472">Membrane</keyword>
<evidence type="ECO:0000256" key="3">
    <source>
        <dbReference type="SAM" id="SignalP"/>
    </source>
</evidence>
<dbReference type="EMBL" id="JAVRRL010000008">
    <property type="protein sequence ID" value="KAK5116445.1"/>
    <property type="molecule type" value="Genomic_DNA"/>
</dbReference>
<evidence type="ECO:0000256" key="1">
    <source>
        <dbReference type="SAM" id="MobiDB-lite"/>
    </source>
</evidence>
<gene>
    <name evidence="4" type="ORF">LTR62_007993</name>
</gene>
<dbReference type="AlphaFoldDB" id="A0AAN7TPH5"/>
<feature type="region of interest" description="Disordered" evidence="1">
    <location>
        <begin position="348"/>
        <end position="463"/>
    </location>
</feature>
<feature type="region of interest" description="Disordered" evidence="1">
    <location>
        <begin position="28"/>
        <end position="53"/>
    </location>
</feature>
<evidence type="ECO:0000313" key="5">
    <source>
        <dbReference type="Proteomes" id="UP001310890"/>
    </source>
</evidence>
<keyword evidence="2" id="KW-1133">Transmembrane helix</keyword>
<protein>
    <submittedName>
        <fullName evidence="4">Uncharacterized protein</fullName>
    </submittedName>
</protein>
<evidence type="ECO:0000313" key="4">
    <source>
        <dbReference type="EMBL" id="KAK5116445.1"/>
    </source>
</evidence>
<keyword evidence="3" id="KW-0732">Signal</keyword>
<evidence type="ECO:0000256" key="2">
    <source>
        <dbReference type="SAM" id="Phobius"/>
    </source>
</evidence>
<reference evidence="4" key="1">
    <citation type="submission" date="2023-08" db="EMBL/GenBank/DDBJ databases">
        <title>Black Yeasts Isolated from many extreme environments.</title>
        <authorList>
            <person name="Coleine C."/>
            <person name="Stajich J.E."/>
            <person name="Selbmann L."/>
        </authorList>
    </citation>
    <scope>NUCLEOTIDE SEQUENCE</scope>
    <source>
        <strain evidence="4">CCFEE 5401</strain>
    </source>
</reference>
<accession>A0AAN7TPH5</accession>
<feature type="region of interest" description="Disordered" evidence="1">
    <location>
        <begin position="486"/>
        <end position="521"/>
    </location>
</feature>
<proteinExistence type="predicted"/>
<feature type="signal peptide" evidence="3">
    <location>
        <begin position="1"/>
        <end position="19"/>
    </location>
</feature>
<sequence>MRSVGVCATLCALPTLAFAQVRPRQTLSYSNSSSTTSTYSSSSGSKTGSAPDSLITPPPPCCWIYGGAQAVFVNTWYDTTYTDVVAHETTTFLVYNGTTIIANSTSRRSNATWTAFGMFGPAADFQPDLSIPGIPQTIIPNEFLQDGEYGATSIYLVGGSNAFTGLGQVIASPTPFVIWQDIGFTTVTPQIKPSPTVFPSRWDAAQCGVWQTGNYGAYVNGQWTSTNASYLFPYTGSVGSGYTVESQYIVSSLEIGPAQVTLPQIAIPITTAGELYGINACLSDSNLPNSRIFVDMAPSVWAYGNHASSILSATPWITDCFTIGGEGEPTVHIPVAQVTSTSTHIITMAGPVGTPVTSSTSSPTTSSSTSPTTNPTTSPTTSLATSPTTNPTTSPTTSLATSPTTNPTTSPTTAPTTGPTTGSPTTKISSTPTPTSNSQSPTTATTSANILNPPGPSSLTDTTKQPKFVTSAFSPAIASTATALLPVTSPSSNHDIVSTTTGGSDDGGQSPTTTANAGTQGTTTDVAAGIVGIFTQQVTSANAPAGPTSAANQISSVQVGVAVGSQTAVAGGSAVSQQGTTYSVISSGSAVQVVANGQTSIVNVASGPPVSISGDAALTPVSAAVGSPTAVTVGGSTISYQALGTGSVIIGSTTLAVGSAAVTHNGQTVSLASGSSGAAIVINGQTAAVVHSAVATQAPQIVTANGNTFTVQPASKDGVLVGSVTLSVGGSAAVQNGQTISVASGSAGQVIVVNGQTAAIVLTAAAAQASQVVTGNGNTFTVQPASNNGVIVGSATLSAGGSAVVQNGQTISIASGSAGQVIVLNGQTATTLAAVPAPSTNGSQLLTLGTQVVTAYAAPSSSGAIIIAGQTVVPGSTTVINGETLSLSGSNLVIASGTSTSTRVLSLSAPQQTGSSQVLTLGTNVVTAYAAGSSAIVIGGQTIRPGAVTVIDGETLSLRGTNLVLVSGSKTTTENVAGAIMSGLDAGGSSTSGNARASGSASATTGDVSAATASGGVAAASPSISGASRQGLSVCGLLVGVLAMALVVVLR</sequence>
<feature type="compositionally biased region" description="Low complexity" evidence="1">
    <location>
        <begin position="354"/>
        <end position="449"/>
    </location>
</feature>
<feature type="compositionally biased region" description="Low complexity" evidence="1">
    <location>
        <begin position="498"/>
        <end position="521"/>
    </location>
</feature>
<keyword evidence="2" id="KW-0812">Transmembrane</keyword>
<organism evidence="4 5">
    <name type="scientific">Meristemomyces frigidus</name>
    <dbReference type="NCBI Taxonomy" id="1508187"/>
    <lineage>
        <taxon>Eukaryota</taxon>
        <taxon>Fungi</taxon>
        <taxon>Dikarya</taxon>
        <taxon>Ascomycota</taxon>
        <taxon>Pezizomycotina</taxon>
        <taxon>Dothideomycetes</taxon>
        <taxon>Dothideomycetidae</taxon>
        <taxon>Mycosphaerellales</taxon>
        <taxon>Teratosphaeriaceae</taxon>
        <taxon>Meristemomyces</taxon>
    </lineage>
</organism>
<dbReference type="Proteomes" id="UP001310890">
    <property type="component" value="Unassembled WGS sequence"/>
</dbReference>
<feature type="chain" id="PRO_5042950259" evidence="3">
    <location>
        <begin position="20"/>
        <end position="1051"/>
    </location>
</feature>